<dbReference type="Proteomes" id="UP000015105">
    <property type="component" value="Chromosome 7D"/>
</dbReference>
<dbReference type="EnsemblPlants" id="AET7Gv20531200.1">
    <property type="protein sequence ID" value="AET7Gv20531200.1"/>
    <property type="gene ID" value="AET7Gv20531200"/>
</dbReference>
<name>A0A453RC61_AEGTS</name>
<reference evidence="3" key="4">
    <citation type="submission" date="2019-03" db="UniProtKB">
        <authorList>
            <consortium name="EnsemblPlants"/>
        </authorList>
    </citation>
    <scope>IDENTIFICATION</scope>
</reference>
<organism evidence="3 4">
    <name type="scientific">Aegilops tauschii subsp. strangulata</name>
    <name type="common">Goatgrass</name>
    <dbReference type="NCBI Taxonomy" id="200361"/>
    <lineage>
        <taxon>Eukaryota</taxon>
        <taxon>Viridiplantae</taxon>
        <taxon>Streptophyta</taxon>
        <taxon>Embryophyta</taxon>
        <taxon>Tracheophyta</taxon>
        <taxon>Spermatophyta</taxon>
        <taxon>Magnoliopsida</taxon>
        <taxon>Liliopsida</taxon>
        <taxon>Poales</taxon>
        <taxon>Poaceae</taxon>
        <taxon>BOP clade</taxon>
        <taxon>Pooideae</taxon>
        <taxon>Triticodae</taxon>
        <taxon>Triticeae</taxon>
        <taxon>Triticinae</taxon>
        <taxon>Aegilops</taxon>
    </lineage>
</organism>
<accession>A0A453RC61</accession>
<sequence>GGPVAEAVMVAAVAAGGGAEAVGGRGGVLRRAEERRGRRSGGGQRPRRRQRRSAMVQYAQDGDNVLRVMLSAMYNSGWVGMAFSKDGLMVGSSAMVG</sequence>
<protein>
    <recommendedName>
        <fullName evidence="2">DOMON domain-containing protein</fullName>
    </recommendedName>
</protein>
<dbReference type="InterPro" id="IPR005018">
    <property type="entry name" value="DOMON_domain"/>
</dbReference>
<reference evidence="3" key="5">
    <citation type="journal article" date="2021" name="G3 (Bethesda)">
        <title>Aegilops tauschii genome assembly Aet v5.0 features greater sequence contiguity and improved annotation.</title>
        <authorList>
            <person name="Wang L."/>
            <person name="Zhu T."/>
            <person name="Rodriguez J.C."/>
            <person name="Deal K.R."/>
            <person name="Dubcovsky J."/>
            <person name="McGuire P.E."/>
            <person name="Lux T."/>
            <person name="Spannagl M."/>
            <person name="Mayer K.F.X."/>
            <person name="Baldrich P."/>
            <person name="Meyers B.C."/>
            <person name="Huo N."/>
            <person name="Gu Y.Q."/>
            <person name="Zhou H."/>
            <person name="Devos K.M."/>
            <person name="Bennetzen J.L."/>
            <person name="Unver T."/>
            <person name="Budak H."/>
            <person name="Gulick P.J."/>
            <person name="Galiba G."/>
            <person name="Kalapos B."/>
            <person name="Nelson D.R."/>
            <person name="Li P."/>
            <person name="You F.M."/>
            <person name="Luo M.C."/>
            <person name="Dvorak J."/>
        </authorList>
    </citation>
    <scope>NUCLEOTIDE SEQUENCE [LARGE SCALE GENOMIC DNA]</scope>
    <source>
        <strain evidence="3">cv. AL8/78</strain>
    </source>
</reference>
<dbReference type="AlphaFoldDB" id="A0A453RC61"/>
<dbReference type="PROSITE" id="PS50836">
    <property type="entry name" value="DOMON"/>
    <property type="match status" value="1"/>
</dbReference>
<keyword evidence="4" id="KW-1185">Reference proteome</keyword>
<dbReference type="Gramene" id="AET7Gv20531200.1">
    <property type="protein sequence ID" value="AET7Gv20531200.1"/>
    <property type="gene ID" value="AET7Gv20531200"/>
</dbReference>
<proteinExistence type="predicted"/>
<evidence type="ECO:0000313" key="4">
    <source>
        <dbReference type="Proteomes" id="UP000015105"/>
    </source>
</evidence>
<reference evidence="4" key="1">
    <citation type="journal article" date="2014" name="Science">
        <title>Ancient hybridizations among the ancestral genomes of bread wheat.</title>
        <authorList>
            <consortium name="International Wheat Genome Sequencing Consortium,"/>
            <person name="Marcussen T."/>
            <person name="Sandve S.R."/>
            <person name="Heier L."/>
            <person name="Spannagl M."/>
            <person name="Pfeifer M."/>
            <person name="Jakobsen K.S."/>
            <person name="Wulff B.B."/>
            <person name="Steuernagel B."/>
            <person name="Mayer K.F."/>
            <person name="Olsen O.A."/>
        </authorList>
    </citation>
    <scope>NUCLEOTIDE SEQUENCE [LARGE SCALE GENOMIC DNA]</scope>
    <source>
        <strain evidence="4">cv. AL8/78</strain>
    </source>
</reference>
<feature type="region of interest" description="Disordered" evidence="1">
    <location>
        <begin position="20"/>
        <end position="54"/>
    </location>
</feature>
<evidence type="ECO:0000313" key="3">
    <source>
        <dbReference type="EnsemblPlants" id="AET7Gv20531200.1"/>
    </source>
</evidence>
<reference evidence="3" key="3">
    <citation type="journal article" date="2017" name="Nature">
        <title>Genome sequence of the progenitor of the wheat D genome Aegilops tauschii.</title>
        <authorList>
            <person name="Luo M.C."/>
            <person name="Gu Y.Q."/>
            <person name="Puiu D."/>
            <person name="Wang H."/>
            <person name="Twardziok S.O."/>
            <person name="Deal K.R."/>
            <person name="Huo N."/>
            <person name="Zhu T."/>
            <person name="Wang L."/>
            <person name="Wang Y."/>
            <person name="McGuire P.E."/>
            <person name="Liu S."/>
            <person name="Long H."/>
            <person name="Ramasamy R.K."/>
            <person name="Rodriguez J.C."/>
            <person name="Van S.L."/>
            <person name="Yuan L."/>
            <person name="Wang Z."/>
            <person name="Xia Z."/>
            <person name="Xiao L."/>
            <person name="Anderson O.D."/>
            <person name="Ouyang S."/>
            <person name="Liang Y."/>
            <person name="Zimin A.V."/>
            <person name="Pertea G."/>
            <person name="Qi P."/>
            <person name="Bennetzen J.L."/>
            <person name="Dai X."/>
            <person name="Dawson M.W."/>
            <person name="Muller H.G."/>
            <person name="Kugler K."/>
            <person name="Rivarola-Duarte L."/>
            <person name="Spannagl M."/>
            <person name="Mayer K.F.X."/>
            <person name="Lu F.H."/>
            <person name="Bevan M.W."/>
            <person name="Leroy P."/>
            <person name="Li P."/>
            <person name="You F.M."/>
            <person name="Sun Q."/>
            <person name="Liu Z."/>
            <person name="Lyons E."/>
            <person name="Wicker T."/>
            <person name="Salzberg S.L."/>
            <person name="Devos K.M."/>
            <person name="Dvorak J."/>
        </authorList>
    </citation>
    <scope>NUCLEOTIDE SEQUENCE [LARGE SCALE GENOMIC DNA]</scope>
    <source>
        <strain evidence="3">cv. AL8/78</strain>
    </source>
</reference>
<dbReference type="STRING" id="200361.A0A453RC61"/>
<reference evidence="4" key="2">
    <citation type="journal article" date="2017" name="Nat. Plants">
        <title>The Aegilops tauschii genome reveals multiple impacts of transposons.</title>
        <authorList>
            <person name="Zhao G."/>
            <person name="Zou C."/>
            <person name="Li K."/>
            <person name="Wang K."/>
            <person name="Li T."/>
            <person name="Gao L."/>
            <person name="Zhang X."/>
            <person name="Wang H."/>
            <person name="Yang Z."/>
            <person name="Liu X."/>
            <person name="Jiang W."/>
            <person name="Mao L."/>
            <person name="Kong X."/>
            <person name="Jiao Y."/>
            <person name="Jia J."/>
        </authorList>
    </citation>
    <scope>NUCLEOTIDE SEQUENCE [LARGE SCALE GENOMIC DNA]</scope>
    <source>
        <strain evidence="4">cv. AL8/78</strain>
    </source>
</reference>
<evidence type="ECO:0000259" key="2">
    <source>
        <dbReference type="PROSITE" id="PS50836"/>
    </source>
</evidence>
<feature type="domain" description="DOMON" evidence="2">
    <location>
        <begin position="52"/>
        <end position="97"/>
    </location>
</feature>
<evidence type="ECO:0000256" key="1">
    <source>
        <dbReference type="SAM" id="MobiDB-lite"/>
    </source>
</evidence>